<dbReference type="EMBL" id="JACJID010000001">
    <property type="protein sequence ID" value="MBA8923325.1"/>
    <property type="molecule type" value="Genomic_DNA"/>
</dbReference>
<feature type="compositionally biased region" description="Basic and acidic residues" evidence="1">
    <location>
        <begin position="98"/>
        <end position="109"/>
    </location>
</feature>
<feature type="compositionally biased region" description="Basic and acidic residues" evidence="1">
    <location>
        <begin position="11"/>
        <end position="22"/>
    </location>
</feature>
<feature type="region of interest" description="Disordered" evidence="1">
    <location>
        <begin position="1"/>
        <end position="83"/>
    </location>
</feature>
<organism evidence="2 3">
    <name type="scientific">Kutzneria viridogrisea</name>
    <dbReference type="NCBI Taxonomy" id="47990"/>
    <lineage>
        <taxon>Bacteria</taxon>
        <taxon>Bacillati</taxon>
        <taxon>Actinomycetota</taxon>
        <taxon>Actinomycetes</taxon>
        <taxon>Pseudonocardiales</taxon>
        <taxon>Pseudonocardiaceae</taxon>
        <taxon>Kutzneria</taxon>
    </lineage>
</organism>
<gene>
    <name evidence="2" type="ORF">BC739_000522</name>
</gene>
<keyword evidence="3" id="KW-1185">Reference proteome</keyword>
<evidence type="ECO:0000256" key="1">
    <source>
        <dbReference type="SAM" id="MobiDB-lite"/>
    </source>
</evidence>
<sequence length="191" mass="19596">MADPKSPPGADFHKHPVHEIRPEVPLPGHDFVPHHKDIAGHDKGPVHHVTRDHDLSPEHHATRDAGVPHPSPPLTPGPTPVHPAGTPVTAADFRIEPHGRTAPDADVHGGTDLSTYGISPEGLVGVPSTPESDPAPVLAPTAQKLSPEGPGGGATHLAPGVDFGEPHHDSAGPEAEGGFDVVVDVAPPPGL</sequence>
<feature type="compositionally biased region" description="Basic and acidic residues" evidence="1">
    <location>
        <begin position="31"/>
        <end position="63"/>
    </location>
</feature>
<dbReference type="RefSeq" id="WP_025359055.1">
    <property type="nucleotide sequence ID" value="NZ_BAAABQ010000063.1"/>
</dbReference>
<proteinExistence type="predicted"/>
<name>A0ABR6B933_9PSEU</name>
<evidence type="ECO:0000313" key="2">
    <source>
        <dbReference type="EMBL" id="MBA8923325.1"/>
    </source>
</evidence>
<protein>
    <submittedName>
        <fullName evidence="2">Uncharacterized protein</fullName>
    </submittedName>
</protein>
<feature type="compositionally biased region" description="Pro residues" evidence="1">
    <location>
        <begin position="69"/>
        <end position="81"/>
    </location>
</feature>
<evidence type="ECO:0000313" key="3">
    <source>
        <dbReference type="Proteomes" id="UP000517916"/>
    </source>
</evidence>
<dbReference type="Proteomes" id="UP000517916">
    <property type="component" value="Unassembled WGS sequence"/>
</dbReference>
<reference evidence="2 3" key="1">
    <citation type="submission" date="2020-08" db="EMBL/GenBank/DDBJ databases">
        <title>Genomic Encyclopedia of Archaeal and Bacterial Type Strains, Phase II (KMG-II): from individual species to whole genera.</title>
        <authorList>
            <person name="Goeker M."/>
        </authorList>
    </citation>
    <scope>NUCLEOTIDE SEQUENCE [LARGE SCALE GENOMIC DNA]</scope>
    <source>
        <strain evidence="2 3">DSM 43850</strain>
    </source>
</reference>
<feature type="region of interest" description="Disordered" evidence="1">
    <location>
        <begin position="98"/>
        <end position="191"/>
    </location>
</feature>
<comment type="caution">
    <text evidence="2">The sequence shown here is derived from an EMBL/GenBank/DDBJ whole genome shotgun (WGS) entry which is preliminary data.</text>
</comment>
<accession>A0ABR6B933</accession>